<protein>
    <submittedName>
        <fullName evidence="1">Uncharacterized protein</fullName>
    </submittedName>
</protein>
<dbReference type="EMBL" id="JBBNAF010000001">
    <property type="protein sequence ID" value="KAK9169625.1"/>
    <property type="molecule type" value="Genomic_DNA"/>
</dbReference>
<evidence type="ECO:0000313" key="2">
    <source>
        <dbReference type="Proteomes" id="UP001420932"/>
    </source>
</evidence>
<gene>
    <name evidence="1" type="ORF">Syun_001765</name>
</gene>
<comment type="caution">
    <text evidence="1">The sequence shown here is derived from an EMBL/GenBank/DDBJ whole genome shotgun (WGS) entry which is preliminary data.</text>
</comment>
<keyword evidence="2" id="KW-1185">Reference proteome</keyword>
<dbReference type="AlphaFoldDB" id="A0AAP0LFD2"/>
<proteinExistence type="predicted"/>
<organism evidence="1 2">
    <name type="scientific">Stephania yunnanensis</name>
    <dbReference type="NCBI Taxonomy" id="152371"/>
    <lineage>
        <taxon>Eukaryota</taxon>
        <taxon>Viridiplantae</taxon>
        <taxon>Streptophyta</taxon>
        <taxon>Embryophyta</taxon>
        <taxon>Tracheophyta</taxon>
        <taxon>Spermatophyta</taxon>
        <taxon>Magnoliopsida</taxon>
        <taxon>Ranunculales</taxon>
        <taxon>Menispermaceae</taxon>
        <taxon>Menispermoideae</taxon>
        <taxon>Cissampelideae</taxon>
        <taxon>Stephania</taxon>
    </lineage>
</organism>
<sequence length="110" mass="12865">MSQTSMNENKALVEQLSAKNFHLKSENEMLKTSQEKKIRRGIKAYKSSHKTTPEYLQELKDYMINNGDFIYEDRWNKSVIHLRQWYPITNEQIADPNLIDSTASATNPDD</sequence>
<evidence type="ECO:0000313" key="1">
    <source>
        <dbReference type="EMBL" id="KAK9169625.1"/>
    </source>
</evidence>
<dbReference type="Proteomes" id="UP001420932">
    <property type="component" value="Unassembled WGS sequence"/>
</dbReference>
<name>A0AAP0LFD2_9MAGN</name>
<reference evidence="1 2" key="1">
    <citation type="submission" date="2024-01" db="EMBL/GenBank/DDBJ databases">
        <title>Genome assemblies of Stephania.</title>
        <authorList>
            <person name="Yang L."/>
        </authorList>
    </citation>
    <scope>NUCLEOTIDE SEQUENCE [LARGE SCALE GENOMIC DNA]</scope>
    <source>
        <strain evidence="1">YNDBR</strain>
        <tissue evidence="1">Leaf</tissue>
    </source>
</reference>
<accession>A0AAP0LFD2</accession>